<dbReference type="Pfam" id="PF00440">
    <property type="entry name" value="TetR_N"/>
    <property type="match status" value="1"/>
</dbReference>
<dbReference type="Proteomes" id="UP001595891">
    <property type="component" value="Unassembled WGS sequence"/>
</dbReference>
<dbReference type="PANTHER" id="PTHR30055:SF146">
    <property type="entry name" value="HTH-TYPE TRANSCRIPTIONAL DUAL REGULATOR CECR"/>
    <property type="match status" value="1"/>
</dbReference>
<dbReference type="PANTHER" id="PTHR30055">
    <property type="entry name" value="HTH-TYPE TRANSCRIPTIONAL REGULATOR RUTR"/>
    <property type="match status" value="1"/>
</dbReference>
<evidence type="ECO:0000256" key="2">
    <source>
        <dbReference type="PROSITE-ProRule" id="PRU00335"/>
    </source>
</evidence>
<dbReference type="InterPro" id="IPR001647">
    <property type="entry name" value="HTH_TetR"/>
</dbReference>
<feature type="domain" description="HTH tetR-type" evidence="4">
    <location>
        <begin position="11"/>
        <end position="71"/>
    </location>
</feature>
<keyword evidence="6" id="KW-1185">Reference proteome</keyword>
<name>A0ABV9EHA3_9ACTN</name>
<evidence type="ECO:0000313" key="5">
    <source>
        <dbReference type="EMBL" id="MFC4587649.1"/>
    </source>
</evidence>
<dbReference type="PROSITE" id="PS50977">
    <property type="entry name" value="HTH_TETR_2"/>
    <property type="match status" value="1"/>
</dbReference>
<feature type="DNA-binding region" description="H-T-H motif" evidence="2">
    <location>
        <begin position="34"/>
        <end position="53"/>
    </location>
</feature>
<protein>
    <submittedName>
        <fullName evidence="5">TetR/AcrR family transcriptional regulator</fullName>
    </submittedName>
</protein>
<proteinExistence type="predicted"/>
<keyword evidence="1 2" id="KW-0238">DNA-binding</keyword>
<dbReference type="EMBL" id="JBHSFN010000009">
    <property type="protein sequence ID" value="MFC4587649.1"/>
    <property type="molecule type" value="Genomic_DNA"/>
</dbReference>
<organism evidence="5 6">
    <name type="scientific">Sphaerisporangium corydalis</name>
    <dbReference type="NCBI Taxonomy" id="1441875"/>
    <lineage>
        <taxon>Bacteria</taxon>
        <taxon>Bacillati</taxon>
        <taxon>Actinomycetota</taxon>
        <taxon>Actinomycetes</taxon>
        <taxon>Streptosporangiales</taxon>
        <taxon>Streptosporangiaceae</taxon>
        <taxon>Sphaerisporangium</taxon>
    </lineage>
</organism>
<feature type="region of interest" description="Disordered" evidence="3">
    <location>
        <begin position="72"/>
        <end position="131"/>
    </location>
</feature>
<evidence type="ECO:0000256" key="3">
    <source>
        <dbReference type="SAM" id="MobiDB-lite"/>
    </source>
</evidence>
<accession>A0ABV9EHA3</accession>
<dbReference type="SUPFAM" id="SSF46689">
    <property type="entry name" value="Homeodomain-like"/>
    <property type="match status" value="1"/>
</dbReference>
<sequence length="408" mass="42252">MGRLSRAESQELNRARVLAAAMEEFSERGFRDAKIDVIAERAELTRGGVYSNFPGKRALYFAVLADLAERAAGSPDSDSADRAPGSPRPGSSRSDPAGRASGPSHPGSANSGSADGAPGPSHTGRSSPGDAARQALGAFARAWVARLPLATDERRDPARLGMDLMPEVLSDEHIRRPYAQLMKLDAILLGLALERLAPHAARMVRVAEAALTTLHGAGQLAAAAPGFVDPFDIVRVCEEIAGLGLDDVWSPPHLAYAPRAVPADQAWSPPPSMDAMRGEPARLTGDGVVAILGLHRLEAAEEAVRAAPPGVTVTAVLVTGDPAELAPLARLTIADLRGCLRQAFAPPAWPRLQVVYDEAGVLAAAAGVPAVSDGTEVAVRVEAGRITARADGRGACHAAASSGGPAPR</sequence>
<feature type="compositionally biased region" description="Low complexity" evidence="3">
    <location>
        <begin position="82"/>
        <end position="99"/>
    </location>
</feature>
<dbReference type="InterPro" id="IPR050109">
    <property type="entry name" value="HTH-type_TetR-like_transc_reg"/>
</dbReference>
<comment type="caution">
    <text evidence="5">The sequence shown here is derived from an EMBL/GenBank/DDBJ whole genome shotgun (WGS) entry which is preliminary data.</text>
</comment>
<dbReference type="PRINTS" id="PR00455">
    <property type="entry name" value="HTHTETR"/>
</dbReference>
<dbReference type="RefSeq" id="WP_262840472.1">
    <property type="nucleotide sequence ID" value="NZ_JANZYP010000001.1"/>
</dbReference>
<reference evidence="6" key="1">
    <citation type="journal article" date="2019" name="Int. J. Syst. Evol. Microbiol.">
        <title>The Global Catalogue of Microorganisms (GCM) 10K type strain sequencing project: providing services to taxonomists for standard genome sequencing and annotation.</title>
        <authorList>
            <consortium name="The Broad Institute Genomics Platform"/>
            <consortium name="The Broad Institute Genome Sequencing Center for Infectious Disease"/>
            <person name="Wu L."/>
            <person name="Ma J."/>
        </authorList>
    </citation>
    <scope>NUCLEOTIDE SEQUENCE [LARGE SCALE GENOMIC DNA]</scope>
    <source>
        <strain evidence="6">CCUG 49560</strain>
    </source>
</reference>
<dbReference type="InterPro" id="IPR009057">
    <property type="entry name" value="Homeodomain-like_sf"/>
</dbReference>
<dbReference type="Gene3D" id="1.10.357.10">
    <property type="entry name" value="Tetracycline Repressor, domain 2"/>
    <property type="match status" value="1"/>
</dbReference>
<evidence type="ECO:0000313" key="6">
    <source>
        <dbReference type="Proteomes" id="UP001595891"/>
    </source>
</evidence>
<evidence type="ECO:0000256" key="1">
    <source>
        <dbReference type="ARBA" id="ARBA00023125"/>
    </source>
</evidence>
<evidence type="ECO:0000259" key="4">
    <source>
        <dbReference type="PROSITE" id="PS50977"/>
    </source>
</evidence>
<gene>
    <name evidence="5" type="ORF">ACFO8L_16260</name>
</gene>